<proteinExistence type="predicted"/>
<reference evidence="1 2" key="1">
    <citation type="submission" date="2009-12" db="EMBL/GenBank/DDBJ databases">
        <authorList>
            <person name="Lefebure T."/>
            <person name="Cornejo O.E."/>
            <person name="Pavinski Bitar P.D."/>
            <person name="Lang P."/>
            <person name="Stanhope M.J."/>
        </authorList>
    </citation>
    <scope>NUCLEOTIDE SEQUENCE [LARGE SCALE GENOMIC DNA]</scope>
    <source>
        <strain evidence="1 2">FA-1</strain>
    </source>
</reference>
<comment type="caution">
    <text evidence="1">The sequence shown here is derived from an EMBL/GenBank/DDBJ whole genome shotgun (WGS) entry which is preliminary data.</text>
</comment>
<name>A0ABP2QZ36_STRRT</name>
<dbReference type="Proteomes" id="UP000007815">
    <property type="component" value="Unassembled WGS sequence"/>
</dbReference>
<protein>
    <submittedName>
        <fullName evidence="1">Uncharacterized protein</fullName>
    </submittedName>
</protein>
<gene>
    <name evidence="1" type="ORF">SRA_07396</name>
</gene>
<organism evidence="1 2">
    <name type="scientific">Streptococcus ratti FA-1 = DSM 20564</name>
    <dbReference type="NCBI Taxonomy" id="699248"/>
    <lineage>
        <taxon>Bacteria</taxon>
        <taxon>Bacillati</taxon>
        <taxon>Bacillota</taxon>
        <taxon>Bacilli</taxon>
        <taxon>Lactobacillales</taxon>
        <taxon>Streptococcaceae</taxon>
        <taxon>Streptococcus</taxon>
    </lineage>
</organism>
<keyword evidence="2" id="KW-1185">Reference proteome</keyword>
<evidence type="ECO:0000313" key="2">
    <source>
        <dbReference type="Proteomes" id="UP000007815"/>
    </source>
</evidence>
<evidence type="ECO:0000313" key="1">
    <source>
        <dbReference type="EMBL" id="EJN94343.1"/>
    </source>
</evidence>
<accession>A0ABP2QZ36</accession>
<dbReference type="EMBL" id="AJTZ01000005">
    <property type="protein sequence ID" value="EJN94343.1"/>
    <property type="molecule type" value="Genomic_DNA"/>
</dbReference>
<sequence>MATAKDNSRADWQAYKRCSDSRNILSKDKGLYDMKEQV</sequence>